<keyword evidence="2" id="KW-1185">Reference proteome</keyword>
<proteinExistence type="predicted"/>
<dbReference type="Proteomes" id="UP000198929">
    <property type="component" value="Unassembled WGS sequence"/>
</dbReference>
<dbReference type="EMBL" id="FOGQ01000002">
    <property type="protein sequence ID" value="SER66897.1"/>
    <property type="molecule type" value="Genomic_DNA"/>
</dbReference>
<accession>A0A1H9R2Q4</accession>
<dbReference type="AlphaFoldDB" id="A0A1H9R2Q4"/>
<evidence type="ECO:0000313" key="1">
    <source>
        <dbReference type="EMBL" id="SER66897.1"/>
    </source>
</evidence>
<sequence>MTWTADASRTATSKNISLLIQGVLRTRKVVWTTPVFTSGCDGWSHVYHDPTSGNGPEQASVGVDG</sequence>
<reference evidence="2" key="1">
    <citation type="submission" date="2016-10" db="EMBL/GenBank/DDBJ databases">
        <authorList>
            <person name="Varghese N."/>
            <person name="Submissions S."/>
        </authorList>
    </citation>
    <scope>NUCLEOTIDE SEQUENCE [LARGE SCALE GENOMIC DNA]</scope>
    <source>
        <strain evidence="2">DSM 20524</strain>
    </source>
</reference>
<dbReference type="STRING" id="1121357.SAMN05661109_00754"/>
<protein>
    <submittedName>
        <fullName evidence="1">Uncharacterized protein</fullName>
    </submittedName>
</protein>
<gene>
    <name evidence="1" type="ORF">SAMN05661109_00754</name>
</gene>
<name>A0A1H9R2Q4_9CORY</name>
<organism evidence="1 2">
    <name type="scientific">Corynebacterium cystitidis DSM 20524</name>
    <dbReference type="NCBI Taxonomy" id="1121357"/>
    <lineage>
        <taxon>Bacteria</taxon>
        <taxon>Bacillati</taxon>
        <taxon>Actinomycetota</taxon>
        <taxon>Actinomycetes</taxon>
        <taxon>Mycobacteriales</taxon>
        <taxon>Corynebacteriaceae</taxon>
        <taxon>Corynebacterium</taxon>
    </lineage>
</organism>
<evidence type="ECO:0000313" key="2">
    <source>
        <dbReference type="Proteomes" id="UP000198929"/>
    </source>
</evidence>